<feature type="region of interest" description="Disordered" evidence="1">
    <location>
        <begin position="264"/>
        <end position="287"/>
    </location>
</feature>
<dbReference type="InterPro" id="IPR000048">
    <property type="entry name" value="IQ_motif_EF-hand-BS"/>
</dbReference>
<feature type="region of interest" description="Disordered" evidence="1">
    <location>
        <begin position="159"/>
        <end position="236"/>
    </location>
</feature>
<gene>
    <name evidence="3" type="ORF">T265_04069</name>
</gene>
<dbReference type="EMBL" id="KL596682">
    <property type="protein sequence ID" value="KER29219.1"/>
    <property type="molecule type" value="Genomic_DNA"/>
</dbReference>
<evidence type="ECO:0000256" key="1">
    <source>
        <dbReference type="SAM" id="MobiDB-lite"/>
    </source>
</evidence>
<keyword evidence="4" id="KW-1185">Reference proteome</keyword>
<dbReference type="STRING" id="6198.A0A075AGZ6"/>
<dbReference type="AlphaFoldDB" id="A0A075AGZ6"/>
<dbReference type="KEGG" id="ovi:T265_04069"/>
<dbReference type="InterPro" id="IPR003117">
    <property type="entry name" value="cAMP_dep_PK_reg_su_I/II_a/b"/>
</dbReference>
<feature type="compositionally biased region" description="Polar residues" evidence="1">
    <location>
        <begin position="207"/>
        <end position="235"/>
    </location>
</feature>
<dbReference type="OrthoDB" id="252964at2759"/>
<sequence>MAVPFSNTKLRVPLGFPSLLEGLSREVLRHQPKDIFGFAEKYFEGLLRKREETGTEDIAQLTSRLYDRYYNNQAYCRLHLSSSDAEQKKAAVTIQTEYRRHHAQLQTEEVRKEVAAVQIQSCYRGYRTRKALKIGDSGQQTWADAGEYPRECKRADNFISDEEASPEASIQTQSEDYTLEKSYQDQSPGTERSDYIPASLTEEPEANLTQVNTTEEASKSQVSPFTDQKNSTEMSSEVDINLEDPEVEKAALKIQAHYKGFKSCKKQTASDPSSEAKVQKPASLESNDLFGSGTQFLPQSIFF</sequence>
<dbReference type="InterPro" id="IPR047579">
    <property type="entry name" value="DD_CABYR_SP17"/>
</dbReference>
<dbReference type="GeneID" id="20318255"/>
<dbReference type="PANTHER" id="PTHR10699:SF11">
    <property type="entry name" value="IGLOO, ISOFORM A"/>
    <property type="match status" value="1"/>
</dbReference>
<dbReference type="Pfam" id="PF00612">
    <property type="entry name" value="IQ"/>
    <property type="match status" value="2"/>
</dbReference>
<dbReference type="InterPro" id="IPR027417">
    <property type="entry name" value="P-loop_NTPase"/>
</dbReference>
<dbReference type="RefSeq" id="XP_009166979.1">
    <property type="nucleotide sequence ID" value="XM_009168715.1"/>
</dbReference>
<dbReference type="PANTHER" id="PTHR10699">
    <property type="entry name" value="NEUROMODULIN"/>
    <property type="match status" value="1"/>
</dbReference>
<accession>A0A075AGZ6</accession>
<evidence type="ECO:0000313" key="3">
    <source>
        <dbReference type="EMBL" id="KER29219.1"/>
    </source>
</evidence>
<reference evidence="3 4" key="1">
    <citation type="submission" date="2013-11" db="EMBL/GenBank/DDBJ databases">
        <title>Opisthorchis viverrini - life in the bile duct.</title>
        <authorList>
            <person name="Young N.D."/>
            <person name="Nagarajan N."/>
            <person name="Lin S.J."/>
            <person name="Korhonen P.K."/>
            <person name="Jex A.R."/>
            <person name="Hall R.S."/>
            <person name="Safavi-Hemami H."/>
            <person name="Kaewkong W."/>
            <person name="Bertrand D."/>
            <person name="Gao S."/>
            <person name="Seet Q."/>
            <person name="Wongkham S."/>
            <person name="Teh B.T."/>
            <person name="Wongkham C."/>
            <person name="Intapan P.M."/>
            <person name="Maleewong W."/>
            <person name="Yang X."/>
            <person name="Hu M."/>
            <person name="Wang Z."/>
            <person name="Hofmann A."/>
            <person name="Sternberg P.W."/>
            <person name="Tan P."/>
            <person name="Wang J."/>
            <person name="Gasser R.B."/>
        </authorList>
    </citation>
    <scope>NUCLEOTIDE SEQUENCE [LARGE SCALE GENOMIC DNA]</scope>
</reference>
<dbReference type="SUPFAM" id="SSF47391">
    <property type="entry name" value="Dimerization-anchoring domain of cAMP-dependent PK regulatory subunit"/>
    <property type="match status" value="1"/>
</dbReference>
<dbReference type="CTD" id="20318255"/>
<dbReference type="SMART" id="SM00015">
    <property type="entry name" value="IQ"/>
    <property type="match status" value="3"/>
</dbReference>
<dbReference type="CDD" id="cd12100">
    <property type="entry name" value="DD_CABYR_SP17"/>
    <property type="match status" value="1"/>
</dbReference>
<dbReference type="Proteomes" id="UP000054324">
    <property type="component" value="Unassembled WGS sequence"/>
</dbReference>
<dbReference type="GO" id="GO:0005516">
    <property type="term" value="F:calmodulin binding"/>
    <property type="evidence" value="ECO:0007669"/>
    <property type="project" value="TreeGrafter"/>
</dbReference>
<evidence type="ECO:0000259" key="2">
    <source>
        <dbReference type="SMART" id="SM00394"/>
    </source>
</evidence>
<organism evidence="3 4">
    <name type="scientific">Opisthorchis viverrini</name>
    <name type="common">Southeast Asian liver fluke</name>
    <dbReference type="NCBI Taxonomy" id="6198"/>
    <lineage>
        <taxon>Eukaryota</taxon>
        <taxon>Metazoa</taxon>
        <taxon>Spiralia</taxon>
        <taxon>Lophotrochozoa</taxon>
        <taxon>Platyhelminthes</taxon>
        <taxon>Trematoda</taxon>
        <taxon>Digenea</taxon>
        <taxon>Opisthorchiida</taxon>
        <taxon>Opisthorchiata</taxon>
        <taxon>Opisthorchiidae</taxon>
        <taxon>Opisthorchis</taxon>
    </lineage>
</organism>
<feature type="domain" description="RIIa" evidence="2">
    <location>
        <begin position="14"/>
        <end position="51"/>
    </location>
</feature>
<dbReference type="SUPFAM" id="SSF52540">
    <property type="entry name" value="P-loop containing nucleoside triphosphate hydrolases"/>
    <property type="match status" value="1"/>
</dbReference>
<dbReference type="Gene3D" id="1.20.890.10">
    <property type="entry name" value="cAMP-dependent protein kinase regulatory subunit, dimerization-anchoring domain"/>
    <property type="match status" value="1"/>
</dbReference>
<dbReference type="PROSITE" id="PS50096">
    <property type="entry name" value="IQ"/>
    <property type="match status" value="2"/>
</dbReference>
<proteinExistence type="predicted"/>
<dbReference type="SMART" id="SM00394">
    <property type="entry name" value="RIIa"/>
    <property type="match status" value="1"/>
</dbReference>
<name>A0A075AGZ6_OPIVI</name>
<dbReference type="Pfam" id="PF02197">
    <property type="entry name" value="RIIa"/>
    <property type="match status" value="1"/>
</dbReference>
<dbReference type="Gene3D" id="1.20.5.190">
    <property type="match status" value="1"/>
</dbReference>
<protein>
    <recommendedName>
        <fullName evidence="2">RIIa domain-containing protein</fullName>
    </recommendedName>
</protein>
<evidence type="ECO:0000313" key="4">
    <source>
        <dbReference type="Proteomes" id="UP000054324"/>
    </source>
</evidence>
<dbReference type="CDD" id="cd23767">
    <property type="entry name" value="IQCD"/>
    <property type="match status" value="1"/>
</dbReference>